<dbReference type="GO" id="GO:0000256">
    <property type="term" value="P:allantoin catabolic process"/>
    <property type="evidence" value="ECO:0007669"/>
    <property type="project" value="InterPro"/>
</dbReference>
<evidence type="ECO:0000256" key="3">
    <source>
        <dbReference type="ARBA" id="ARBA00023239"/>
    </source>
</evidence>
<keyword evidence="3" id="KW-0456">Lyase</keyword>
<keyword evidence="2" id="KW-0659">Purine metabolism</keyword>
<dbReference type="PIRSF" id="PIRSF017306">
    <property type="entry name" value="Ureidogly_hydro"/>
    <property type="match status" value="1"/>
</dbReference>
<dbReference type="InterPro" id="IPR011051">
    <property type="entry name" value="RmlC_Cupin_sf"/>
</dbReference>
<sequence>MTTLAAVPLTAEAFAPFGHVVSAGLTSGTSANMGTAVRFDRCAELINTRATATPNLVVFRSSPRALPFDVKLLERHAASTQVFVPMLISRYLVCVAPNRADGSPDLDKLVAFVCSPGQGVAYAPGVWHHPMIALDAPGEFAMLVWEDGSPLDCELHHLSAPVRITDR</sequence>
<dbReference type="PANTHER" id="PTHR21221:SF1">
    <property type="entry name" value="UREIDOGLYCOLATE LYASE"/>
    <property type="match status" value="1"/>
</dbReference>
<organism evidence="5 6">
    <name type="scientific">Archangium gephyra</name>
    <dbReference type="NCBI Taxonomy" id="48"/>
    <lineage>
        <taxon>Bacteria</taxon>
        <taxon>Pseudomonadati</taxon>
        <taxon>Myxococcota</taxon>
        <taxon>Myxococcia</taxon>
        <taxon>Myxococcales</taxon>
        <taxon>Cystobacterineae</taxon>
        <taxon>Archangiaceae</taxon>
        <taxon>Archangium</taxon>
    </lineage>
</organism>
<comment type="catalytic activity">
    <reaction evidence="4">
        <text>(S)-ureidoglycolate = urea + glyoxylate</text>
        <dbReference type="Rhea" id="RHEA:11304"/>
        <dbReference type="ChEBI" id="CHEBI:16199"/>
        <dbReference type="ChEBI" id="CHEBI:36655"/>
        <dbReference type="ChEBI" id="CHEBI:57296"/>
        <dbReference type="EC" id="4.3.2.3"/>
    </reaction>
</comment>
<evidence type="ECO:0000313" key="6">
    <source>
        <dbReference type="Proteomes" id="UP000249061"/>
    </source>
</evidence>
<dbReference type="GO" id="GO:0050385">
    <property type="term" value="F:ureidoglycolate lyase activity"/>
    <property type="evidence" value="ECO:0007669"/>
    <property type="project" value="UniProtKB-EC"/>
</dbReference>
<dbReference type="EMBL" id="QFQP01000015">
    <property type="protein sequence ID" value="PZR11136.1"/>
    <property type="molecule type" value="Genomic_DNA"/>
</dbReference>
<evidence type="ECO:0000256" key="4">
    <source>
        <dbReference type="ARBA" id="ARBA00047684"/>
    </source>
</evidence>
<dbReference type="Pfam" id="PF04115">
    <property type="entry name" value="Ureidogly_lyase"/>
    <property type="match status" value="1"/>
</dbReference>
<dbReference type="SUPFAM" id="SSF51182">
    <property type="entry name" value="RmlC-like cupins"/>
    <property type="match status" value="1"/>
</dbReference>
<dbReference type="GO" id="GO:0006144">
    <property type="term" value="P:purine nucleobase metabolic process"/>
    <property type="evidence" value="ECO:0007669"/>
    <property type="project" value="UniProtKB-KW"/>
</dbReference>
<dbReference type="InterPro" id="IPR007247">
    <property type="entry name" value="Ureidogly_lyase"/>
</dbReference>
<name>A0A2W5TF95_9BACT</name>
<comment type="caution">
    <text evidence="5">The sequence shown here is derived from an EMBL/GenBank/DDBJ whole genome shotgun (WGS) entry which is preliminary data.</text>
</comment>
<dbReference type="PANTHER" id="PTHR21221">
    <property type="entry name" value="UREIDOGLYCOLATE HYDROLASE"/>
    <property type="match status" value="1"/>
</dbReference>
<gene>
    <name evidence="5" type="ORF">DI536_18540</name>
</gene>
<evidence type="ECO:0000256" key="1">
    <source>
        <dbReference type="ARBA" id="ARBA00011738"/>
    </source>
</evidence>
<dbReference type="CDD" id="cd20298">
    <property type="entry name" value="cupin_UAH"/>
    <property type="match status" value="1"/>
</dbReference>
<keyword evidence="5" id="KW-0378">Hydrolase</keyword>
<dbReference type="Gene3D" id="2.60.120.480">
    <property type="entry name" value="Ureidoglycolate hydrolase"/>
    <property type="match status" value="1"/>
</dbReference>
<evidence type="ECO:0000313" key="5">
    <source>
        <dbReference type="EMBL" id="PZR11136.1"/>
    </source>
</evidence>
<comment type="subunit">
    <text evidence="1">Homodimer.</text>
</comment>
<proteinExistence type="predicted"/>
<protein>
    <submittedName>
        <fullName evidence="5">Ureidoglycolate hydrolase</fullName>
    </submittedName>
</protein>
<reference evidence="5 6" key="1">
    <citation type="submission" date="2017-08" db="EMBL/GenBank/DDBJ databases">
        <title>Infants hospitalized years apart are colonized by the same room-sourced microbial strains.</title>
        <authorList>
            <person name="Brooks B."/>
            <person name="Olm M.R."/>
            <person name="Firek B.A."/>
            <person name="Baker R."/>
            <person name="Thomas B.C."/>
            <person name="Morowitz M.J."/>
            <person name="Banfield J.F."/>
        </authorList>
    </citation>
    <scope>NUCLEOTIDE SEQUENCE [LARGE SCALE GENOMIC DNA]</scope>
    <source>
        <strain evidence="5">S2_003_000_R2_14</strain>
    </source>
</reference>
<dbReference type="Proteomes" id="UP000249061">
    <property type="component" value="Unassembled WGS sequence"/>
</dbReference>
<evidence type="ECO:0000256" key="2">
    <source>
        <dbReference type="ARBA" id="ARBA00022631"/>
    </source>
</evidence>
<dbReference type="AlphaFoldDB" id="A0A2W5TF95"/>
<accession>A0A2W5TF95</accession>
<dbReference type="GO" id="GO:0004848">
    <property type="term" value="F:ureidoglycolate hydrolase activity"/>
    <property type="evidence" value="ECO:0007669"/>
    <property type="project" value="InterPro"/>
</dbReference>
<dbReference type="InterPro" id="IPR024060">
    <property type="entry name" value="Ureidoglycolate_lyase_dom_sf"/>
</dbReference>
<dbReference type="InterPro" id="IPR047233">
    <property type="entry name" value="UAH_cupin"/>
</dbReference>